<reference evidence="1 2" key="1">
    <citation type="journal article" date="2022" name="Arch. Microbiol.">
        <title>Paraburkholderia bengalensis sp. nov. isolated from roots of Oryza sativa, IR64.</title>
        <authorList>
            <person name="Nag P."/>
            <person name="Mondal N."/>
            <person name="Sarkar J."/>
            <person name="Das S."/>
        </authorList>
    </citation>
    <scope>NUCLEOTIDE SEQUENCE [LARGE SCALE GENOMIC DNA]</scope>
    <source>
        <strain evidence="1 2">IR64_4_BI</strain>
    </source>
</reference>
<accession>A0ABU8IKX6</accession>
<dbReference type="RefSeq" id="WP_336596590.1">
    <property type="nucleotide sequence ID" value="NZ_JACFYJ010000002.1"/>
</dbReference>
<organism evidence="1 2">
    <name type="scientific">Paraburkholderia bengalensis</name>
    <dbReference type="NCBI Taxonomy" id="2747562"/>
    <lineage>
        <taxon>Bacteria</taxon>
        <taxon>Pseudomonadati</taxon>
        <taxon>Pseudomonadota</taxon>
        <taxon>Betaproteobacteria</taxon>
        <taxon>Burkholderiales</taxon>
        <taxon>Burkholderiaceae</taxon>
        <taxon>Paraburkholderia</taxon>
    </lineage>
</organism>
<comment type="caution">
    <text evidence="1">The sequence shown here is derived from an EMBL/GenBank/DDBJ whole genome shotgun (WGS) entry which is preliminary data.</text>
</comment>
<proteinExistence type="predicted"/>
<sequence length="284" mass="30927">MSVHFSCTLCGRCCHDLRLPLSVDEALKWIARGGNVQLFCDAIVWPQEPPPGDALARHRRRRSFAAHSGTLPVRVTVTLVAVFEGACPNLRPDMTCGAYEQRPRVCRIYPAEVNPFLPLDPAAKACPADAWSDAGPLLMHAGQIVNADTAALVAQSRESDERDRFAKARLCALLGYDTAALANEGFAVYAPQRQRLEAALRAALQAARQSGAPPDNREPGSSHAWRFMTNRSTTLATLRSIGAIAQLSEQPPGAAQALTYLGFFDSDVDSDRRDSPDTPETYRL</sequence>
<name>A0ABU8IKX6_9BURK</name>
<dbReference type="Proteomes" id="UP001386437">
    <property type="component" value="Unassembled WGS sequence"/>
</dbReference>
<dbReference type="Pfam" id="PF03692">
    <property type="entry name" value="CxxCxxCC"/>
    <property type="match status" value="1"/>
</dbReference>
<gene>
    <name evidence="1" type="ORF">H3V53_02625</name>
</gene>
<evidence type="ECO:0000313" key="2">
    <source>
        <dbReference type="Proteomes" id="UP001386437"/>
    </source>
</evidence>
<protein>
    <submittedName>
        <fullName evidence="1">YkgJ family cysteine cluster protein</fullName>
    </submittedName>
</protein>
<evidence type="ECO:0000313" key="1">
    <source>
        <dbReference type="EMBL" id="MEI5996141.1"/>
    </source>
</evidence>
<dbReference type="InterPro" id="IPR005358">
    <property type="entry name" value="Puta_zinc/iron-chelating_dom"/>
</dbReference>
<keyword evidence="2" id="KW-1185">Reference proteome</keyword>
<dbReference type="EMBL" id="JACFYJ010000002">
    <property type="protein sequence ID" value="MEI5996141.1"/>
    <property type="molecule type" value="Genomic_DNA"/>
</dbReference>